<sequence length="441" mass="48361">MDTIEPKGAKEAKRTKKGKCVNHRTHSASRQLITFSPFVPVCWALKERSKSAHRRATPGSSTLSMAEGNGDNTTETSQEVERDFELTALLAKEVQRLADWISESVCNKILCDCVEFLLNSLDLLQKRKQDLPPGDKGKRRKHIAKKGAAIEPDSSELDDEELLVHRRSRHQARSQPTPTRVSSAAAPPESDEVPAQVPSVTPALPIAPPPRLLNRLKVLITELCRHDGVPRDPVHDIEVIPSSSTDIRCIEAEFTRDEVDRRRVAPADTFPEVNVDLLPAEASSPTPTSESSGIPAPFSSSSQAPGASSSSQPARITQAMILQMGQLAYSADMRATRLERSVPEMIDRAILAALTPLQTSVDALTVRIIAYESRQREASKVMALEAKIVSLRKDVDYLKSTDFTSLLERADDEDAPETTGDVQGDDATHIESVAETDEELI</sequence>
<evidence type="ECO:0000313" key="3">
    <source>
        <dbReference type="Proteomes" id="UP000011115"/>
    </source>
</evidence>
<feature type="region of interest" description="Disordered" evidence="1">
    <location>
        <begin position="53"/>
        <end position="79"/>
    </location>
</feature>
<reference evidence="2" key="2">
    <citation type="submission" date="2015-06" db="UniProtKB">
        <authorList>
            <consortium name="EnsemblPlants"/>
        </authorList>
    </citation>
    <scope>IDENTIFICATION</scope>
    <source>
        <strain evidence="2">DM1-3 516 R44</strain>
    </source>
</reference>
<dbReference type="InParanoid" id="M1DUS8"/>
<proteinExistence type="predicted"/>
<dbReference type="PANTHER" id="PTHR33180:SF31">
    <property type="entry name" value="POLYPROTEIN PROTEIN"/>
    <property type="match status" value="1"/>
</dbReference>
<feature type="region of interest" description="Disordered" evidence="1">
    <location>
        <begin position="1"/>
        <end position="21"/>
    </location>
</feature>
<dbReference type="PANTHER" id="PTHR33180">
    <property type="entry name" value="PHOTOSYSTEM II CP43 REACTION CENTER PROTEIN"/>
    <property type="match status" value="1"/>
</dbReference>
<protein>
    <submittedName>
        <fullName evidence="2">Mannoprotein</fullName>
    </submittedName>
</protein>
<dbReference type="EnsemblPlants" id="PGSC0003DMT400094741">
    <property type="protein sequence ID" value="PGSC0003DMT400094741"/>
    <property type="gene ID" value="PGSC0003DMG400044312"/>
</dbReference>
<dbReference type="HOGENOM" id="CLU_621745_0_0_1"/>
<feature type="compositionally biased region" description="Polar residues" evidence="1">
    <location>
        <begin position="58"/>
        <end position="77"/>
    </location>
</feature>
<feature type="region of interest" description="Disordered" evidence="1">
    <location>
        <begin position="128"/>
        <end position="202"/>
    </location>
</feature>
<feature type="compositionally biased region" description="Basic and acidic residues" evidence="1">
    <location>
        <begin position="1"/>
        <end position="12"/>
    </location>
</feature>
<feature type="region of interest" description="Disordered" evidence="1">
    <location>
        <begin position="408"/>
        <end position="441"/>
    </location>
</feature>
<accession>M1DUS8</accession>
<feature type="compositionally biased region" description="Polar residues" evidence="1">
    <location>
        <begin position="173"/>
        <end position="182"/>
    </location>
</feature>
<reference evidence="3" key="1">
    <citation type="journal article" date="2011" name="Nature">
        <title>Genome sequence and analysis of the tuber crop potato.</title>
        <authorList>
            <consortium name="The Potato Genome Sequencing Consortium"/>
        </authorList>
    </citation>
    <scope>NUCLEOTIDE SEQUENCE [LARGE SCALE GENOMIC DNA]</scope>
    <source>
        <strain evidence="3">cv. DM1-3 516 R44</strain>
    </source>
</reference>
<name>M1DUS8_SOLTU</name>
<dbReference type="AlphaFoldDB" id="M1DUS8"/>
<evidence type="ECO:0000256" key="1">
    <source>
        <dbReference type="SAM" id="MobiDB-lite"/>
    </source>
</evidence>
<feature type="compositionally biased region" description="Low complexity" evidence="1">
    <location>
        <begin position="279"/>
        <end position="313"/>
    </location>
</feature>
<dbReference type="Proteomes" id="UP000011115">
    <property type="component" value="Unassembled WGS sequence"/>
</dbReference>
<organism evidence="2 3">
    <name type="scientific">Solanum tuberosum</name>
    <name type="common">Potato</name>
    <dbReference type="NCBI Taxonomy" id="4113"/>
    <lineage>
        <taxon>Eukaryota</taxon>
        <taxon>Viridiplantae</taxon>
        <taxon>Streptophyta</taxon>
        <taxon>Embryophyta</taxon>
        <taxon>Tracheophyta</taxon>
        <taxon>Spermatophyta</taxon>
        <taxon>Magnoliopsida</taxon>
        <taxon>eudicotyledons</taxon>
        <taxon>Gunneridae</taxon>
        <taxon>Pentapetalae</taxon>
        <taxon>asterids</taxon>
        <taxon>lamiids</taxon>
        <taxon>Solanales</taxon>
        <taxon>Solanaceae</taxon>
        <taxon>Solanoideae</taxon>
        <taxon>Solaneae</taxon>
        <taxon>Solanum</taxon>
    </lineage>
</organism>
<dbReference type="PaxDb" id="4113-PGSC0003DMT400094741"/>
<keyword evidence="3" id="KW-1185">Reference proteome</keyword>
<evidence type="ECO:0000313" key="2">
    <source>
        <dbReference type="EnsemblPlants" id="PGSC0003DMT400094741"/>
    </source>
</evidence>
<dbReference type="Gramene" id="PGSC0003DMT400094741">
    <property type="protein sequence ID" value="PGSC0003DMT400094741"/>
    <property type="gene ID" value="PGSC0003DMG400044312"/>
</dbReference>
<feature type="region of interest" description="Disordered" evidence="1">
    <location>
        <begin position="275"/>
        <end position="313"/>
    </location>
</feature>